<dbReference type="EMBL" id="RDQH01000336">
    <property type="protein sequence ID" value="RXH86974.1"/>
    <property type="molecule type" value="Genomic_DNA"/>
</dbReference>
<dbReference type="GO" id="GO:0070762">
    <property type="term" value="C:nuclear pore transmembrane ring"/>
    <property type="evidence" value="ECO:0007669"/>
    <property type="project" value="TreeGrafter"/>
</dbReference>
<dbReference type="GO" id="GO:0006999">
    <property type="term" value="P:nuclear pore organization"/>
    <property type="evidence" value="ECO:0007669"/>
    <property type="project" value="TreeGrafter"/>
</dbReference>
<dbReference type="PANTHER" id="PTHR13269:SF6">
    <property type="entry name" value="NUCLEOPORIN NDC1"/>
    <property type="match status" value="1"/>
</dbReference>
<comment type="caution">
    <text evidence="14">The sequence shown here is derived from an EMBL/GenBank/DDBJ whole genome shotgun (WGS) entry which is preliminary data.</text>
</comment>
<dbReference type="AlphaFoldDB" id="A0A498IXW9"/>
<comment type="subcellular location">
    <subcellularLocation>
        <location evidence="1">Nucleus membrane</location>
        <topology evidence="1">Multi-pass membrane protein</topology>
    </subcellularLocation>
    <subcellularLocation>
        <location evidence="2">Nucleus</location>
        <location evidence="2">Nuclear pore complex</location>
    </subcellularLocation>
</comment>
<keyword evidence="11 13" id="KW-0472">Membrane</keyword>
<keyword evidence="5 13" id="KW-0812">Transmembrane</keyword>
<dbReference type="Pfam" id="PF09531">
    <property type="entry name" value="Ndc1_Nup"/>
    <property type="match status" value="2"/>
</dbReference>
<feature type="transmembrane region" description="Helical" evidence="13">
    <location>
        <begin position="162"/>
        <end position="182"/>
    </location>
</feature>
<dbReference type="GO" id="GO:0031965">
    <property type="term" value="C:nuclear membrane"/>
    <property type="evidence" value="ECO:0007669"/>
    <property type="project" value="UniProtKB-SubCell"/>
</dbReference>
<dbReference type="GO" id="GO:0051028">
    <property type="term" value="P:mRNA transport"/>
    <property type="evidence" value="ECO:0007669"/>
    <property type="project" value="UniProtKB-KW"/>
</dbReference>
<keyword evidence="15" id="KW-1185">Reference proteome</keyword>
<proteinExistence type="inferred from homology"/>
<dbReference type="GO" id="GO:0015031">
    <property type="term" value="P:protein transport"/>
    <property type="evidence" value="ECO:0007669"/>
    <property type="project" value="UniProtKB-KW"/>
</dbReference>
<keyword evidence="10" id="KW-0906">Nuclear pore complex</keyword>
<reference evidence="14 15" key="1">
    <citation type="submission" date="2018-10" db="EMBL/GenBank/DDBJ databases">
        <title>A high-quality apple genome assembly.</title>
        <authorList>
            <person name="Hu J."/>
        </authorList>
    </citation>
    <scope>NUCLEOTIDE SEQUENCE [LARGE SCALE GENOMIC DNA]</scope>
    <source>
        <strain evidence="15">cv. HFTH1</strain>
        <tissue evidence="14">Young leaf</tissue>
    </source>
</reference>
<accession>A0A498IXW9</accession>
<keyword evidence="7" id="KW-0653">Protein transport</keyword>
<keyword evidence="4" id="KW-0813">Transport</keyword>
<evidence type="ECO:0000256" key="11">
    <source>
        <dbReference type="ARBA" id="ARBA00023136"/>
    </source>
</evidence>
<organism evidence="14 15">
    <name type="scientific">Malus domestica</name>
    <name type="common">Apple</name>
    <name type="synonym">Pyrus malus</name>
    <dbReference type="NCBI Taxonomy" id="3750"/>
    <lineage>
        <taxon>Eukaryota</taxon>
        <taxon>Viridiplantae</taxon>
        <taxon>Streptophyta</taxon>
        <taxon>Embryophyta</taxon>
        <taxon>Tracheophyta</taxon>
        <taxon>Spermatophyta</taxon>
        <taxon>Magnoliopsida</taxon>
        <taxon>eudicotyledons</taxon>
        <taxon>Gunneridae</taxon>
        <taxon>Pentapetalae</taxon>
        <taxon>rosids</taxon>
        <taxon>fabids</taxon>
        <taxon>Rosales</taxon>
        <taxon>Rosaceae</taxon>
        <taxon>Amygdaloideae</taxon>
        <taxon>Maleae</taxon>
        <taxon>Malus</taxon>
    </lineage>
</organism>
<keyword evidence="12" id="KW-0539">Nucleus</keyword>
<evidence type="ECO:0000313" key="14">
    <source>
        <dbReference type="EMBL" id="RXH86974.1"/>
    </source>
</evidence>
<feature type="transmembrane region" description="Helical" evidence="13">
    <location>
        <begin position="212"/>
        <end position="230"/>
    </location>
</feature>
<evidence type="ECO:0000256" key="8">
    <source>
        <dbReference type="ARBA" id="ARBA00022989"/>
    </source>
</evidence>
<dbReference type="GO" id="GO:0030674">
    <property type="term" value="F:protein-macromolecule adaptor activity"/>
    <property type="evidence" value="ECO:0007669"/>
    <property type="project" value="TreeGrafter"/>
</dbReference>
<evidence type="ECO:0000256" key="6">
    <source>
        <dbReference type="ARBA" id="ARBA00022816"/>
    </source>
</evidence>
<dbReference type="Proteomes" id="UP000290289">
    <property type="component" value="Chromosome 10"/>
</dbReference>
<evidence type="ECO:0000313" key="15">
    <source>
        <dbReference type="Proteomes" id="UP000290289"/>
    </source>
</evidence>
<evidence type="ECO:0000256" key="10">
    <source>
        <dbReference type="ARBA" id="ARBA00023132"/>
    </source>
</evidence>
<name>A0A498IXW9_MALDO</name>
<evidence type="ECO:0000256" key="1">
    <source>
        <dbReference type="ARBA" id="ARBA00004232"/>
    </source>
</evidence>
<comment type="similarity">
    <text evidence="3">Belongs to the NDC1 family.</text>
</comment>
<evidence type="ECO:0000256" key="12">
    <source>
        <dbReference type="ARBA" id="ARBA00023242"/>
    </source>
</evidence>
<feature type="transmembrane region" description="Helical" evidence="13">
    <location>
        <begin position="58"/>
        <end position="76"/>
    </location>
</feature>
<dbReference type="PANTHER" id="PTHR13269">
    <property type="entry name" value="NUCLEOPORIN NDC1"/>
    <property type="match status" value="1"/>
</dbReference>
<keyword evidence="6" id="KW-0509">mRNA transport</keyword>
<evidence type="ECO:0008006" key="16">
    <source>
        <dbReference type="Google" id="ProtNLM"/>
    </source>
</evidence>
<dbReference type="SMR" id="A0A498IXW9"/>
<gene>
    <name evidence="14" type="ORF">DVH24_022247</name>
</gene>
<evidence type="ECO:0000256" key="5">
    <source>
        <dbReference type="ARBA" id="ARBA00022692"/>
    </source>
</evidence>
<feature type="transmembrane region" description="Helical" evidence="13">
    <location>
        <begin position="134"/>
        <end position="156"/>
    </location>
</feature>
<protein>
    <recommendedName>
        <fullName evidence="16">Nucleoporin protein Ndc1-Nup</fullName>
    </recommendedName>
</protein>
<keyword evidence="9" id="KW-0811">Translocation</keyword>
<evidence type="ECO:0000256" key="7">
    <source>
        <dbReference type="ARBA" id="ARBA00022927"/>
    </source>
</evidence>
<evidence type="ECO:0000256" key="2">
    <source>
        <dbReference type="ARBA" id="ARBA00004567"/>
    </source>
</evidence>
<keyword evidence="8 13" id="KW-1133">Transmembrane helix</keyword>
<evidence type="ECO:0000256" key="3">
    <source>
        <dbReference type="ARBA" id="ARBA00005760"/>
    </source>
</evidence>
<sequence length="550" mass="60478">MPPPASPSMPPEMVVHNSFLGFLVWQSIPSIVIFFLFKTLSSAVPSASPSATKPPLTFPFAPSIFALFTFLTFHLSQVLFSFSLSLVSSPHPHRPASLLQLVLGLVRFLSIPGVPDSSETPDSRARAKLSVGLLMFLGAAAVSGFVAVASVCGGFGDGLSAIGRVGFRGLVMGLLYGLYYVYNRRWVLEFPIIQRPPFFSFKMGLPSAITRSLKLSFVAYLFSAALLVFLPHHNQNQATTGKFIAEQIRLYTGSFLVLLCWELSHHLHRVLHTKRFVFAPPKGSAAAETNPSEILLAALEESSPSSLLQYLAYLDLCMVCENNVDAWRRAAFFEETGETYRRVISVCLRPLEQLASKMGEVLESSVENGSRISSQLLPPTDQRLDSKYSEPLDNFQLYAWCAWTAASLTACSHKEDRYGVAQITGSNAAVMSTLISCLLAVETYMGKKTTLLSANQFMGLTGFKLRNSSMANTSMSKKRASPLHSKAYAVADVLRNSIYQIVSAFHDQMAASSAKKGILEKDWIVRGKPPFGPRELLVQKLLQFLDFRAS</sequence>
<feature type="transmembrane region" description="Helical" evidence="13">
    <location>
        <begin position="20"/>
        <end position="37"/>
    </location>
</feature>
<dbReference type="InterPro" id="IPR019049">
    <property type="entry name" value="Nucleoporin_prot_Ndc1/Nup"/>
</dbReference>
<evidence type="ECO:0000256" key="13">
    <source>
        <dbReference type="SAM" id="Phobius"/>
    </source>
</evidence>
<evidence type="ECO:0000256" key="9">
    <source>
        <dbReference type="ARBA" id="ARBA00023010"/>
    </source>
</evidence>
<evidence type="ECO:0000256" key="4">
    <source>
        <dbReference type="ARBA" id="ARBA00022448"/>
    </source>
</evidence>